<reference evidence="6" key="1">
    <citation type="submission" date="2021-01" db="EMBL/GenBank/DDBJ databases">
        <authorList>
            <person name="Corre E."/>
            <person name="Pelletier E."/>
            <person name="Niang G."/>
            <person name="Scheremetjew M."/>
            <person name="Finn R."/>
            <person name="Kale V."/>
            <person name="Holt S."/>
            <person name="Cochrane G."/>
            <person name="Meng A."/>
            <person name="Brown T."/>
            <person name="Cohen L."/>
        </authorList>
    </citation>
    <scope>NUCLEOTIDE SEQUENCE</scope>
    <source>
        <strain evidence="6">10249 10 AB</strain>
    </source>
</reference>
<dbReference type="PROSITE" id="PS50082">
    <property type="entry name" value="WD_REPEATS_2"/>
    <property type="match status" value="3"/>
</dbReference>
<dbReference type="PANTHER" id="PTHR14091">
    <property type="entry name" value="PERIODIC TRYPTOPHAN PROTEIN 1"/>
    <property type="match status" value="1"/>
</dbReference>
<dbReference type="EMBL" id="HBIX01025435">
    <property type="protein sequence ID" value="CAE0724708.1"/>
    <property type="molecule type" value="Transcribed_RNA"/>
</dbReference>
<dbReference type="SMART" id="SM00320">
    <property type="entry name" value="WD40"/>
    <property type="match status" value="5"/>
</dbReference>
<feature type="compositionally biased region" description="Polar residues" evidence="5">
    <location>
        <begin position="555"/>
        <end position="566"/>
    </location>
</feature>
<feature type="repeat" description="WD" evidence="4">
    <location>
        <begin position="352"/>
        <end position="394"/>
    </location>
</feature>
<feature type="region of interest" description="Disordered" evidence="5">
    <location>
        <begin position="158"/>
        <end position="177"/>
    </location>
</feature>
<keyword evidence="3" id="KW-0677">Repeat</keyword>
<evidence type="ECO:0000313" key="6">
    <source>
        <dbReference type="EMBL" id="CAE0724703.1"/>
    </source>
</evidence>
<dbReference type="InterPro" id="IPR044285">
    <property type="entry name" value="PWP1"/>
</dbReference>
<dbReference type="Gene3D" id="2.130.10.10">
    <property type="entry name" value="YVTN repeat-like/Quinoprotein amine dehydrogenase"/>
    <property type="match status" value="1"/>
</dbReference>
<dbReference type="SUPFAM" id="SSF50978">
    <property type="entry name" value="WD40 repeat-like"/>
    <property type="match status" value="1"/>
</dbReference>
<sequence>MISSIEWVPAGVADPSPKKYEFSQAELDLIEMMEKHNVEDPTEIEPKEKKQNKKDKSKVVVENNLPADLRMDEYSSDEEDNEAMRGAAIGRLLVESVEEFDEKEPKDDKISVESDDDSDDNSNEDSDDDDLEDVPDTREYTPVSLEGLNSIGFSQVGTNAPAYMEDNSDDDDDSDADNIQLRSSDAIVVVAKTEEEFAALEVHVYEKLSGNLYVHHDIPLPAFPLCLSHGDISPTGSAGNFCAVGTFGPGIEIWNLDVLNALEPSCVLGGEDTSMADEIMRHNMMNNAGQGHNNTITPTGGSLKPGSHTDAVMSLSWNKVHRQVIASGSADCTVKLWDVTQAHSEKANATTLKHHKNKVQSVLWHPTEGSLLATGSYDRTVALVDARSTENVKTVKIPGDCESLAWDPFNPQYLTAASEDGTVMCWDVRKFSTKTPLWSIVASEYGGVSDLSYNAHVPGMLATSSVDKTVTIWDTMSNSSSQSPTAKMNKDMQVGKLFTLNFYPSSPWLMGCAGGSKEIALWDMTEDNTIQKCFGDRIDHSLLTKKDDSEKAQENEISLDSIMNSNEVEKAAEKSKEKPSISSKKKKKKKAHRAGR</sequence>
<dbReference type="PROSITE" id="PS50294">
    <property type="entry name" value="WD_REPEATS_REGION"/>
    <property type="match status" value="1"/>
</dbReference>
<dbReference type="EMBL" id="HBIX01025430">
    <property type="protein sequence ID" value="CAE0724703.1"/>
    <property type="molecule type" value="Transcribed_RNA"/>
</dbReference>
<dbReference type="GO" id="GO:0005634">
    <property type="term" value="C:nucleus"/>
    <property type="evidence" value="ECO:0007669"/>
    <property type="project" value="TreeGrafter"/>
</dbReference>
<dbReference type="Pfam" id="PF00400">
    <property type="entry name" value="WD40"/>
    <property type="match status" value="4"/>
</dbReference>
<keyword evidence="2 4" id="KW-0853">WD repeat</keyword>
<dbReference type="GO" id="GO:0006364">
    <property type="term" value="P:rRNA processing"/>
    <property type="evidence" value="ECO:0007669"/>
    <property type="project" value="InterPro"/>
</dbReference>
<dbReference type="InterPro" id="IPR020472">
    <property type="entry name" value="WD40_PAC1"/>
</dbReference>
<protein>
    <submittedName>
        <fullName evidence="6">Uncharacterized protein</fullName>
    </submittedName>
</protein>
<dbReference type="InterPro" id="IPR015943">
    <property type="entry name" value="WD40/YVTN_repeat-like_dom_sf"/>
</dbReference>
<dbReference type="AlphaFoldDB" id="A0A6V0BJJ0"/>
<evidence type="ECO:0000313" key="8">
    <source>
        <dbReference type="EMBL" id="CAE0724708.1"/>
    </source>
</evidence>
<feature type="compositionally biased region" description="Basic and acidic residues" evidence="5">
    <location>
        <begin position="567"/>
        <end position="579"/>
    </location>
</feature>
<keyword evidence="1" id="KW-0597">Phosphoprotein</keyword>
<evidence type="ECO:0000256" key="5">
    <source>
        <dbReference type="SAM" id="MobiDB-lite"/>
    </source>
</evidence>
<feature type="region of interest" description="Disordered" evidence="5">
    <location>
        <begin position="34"/>
        <end position="137"/>
    </location>
</feature>
<evidence type="ECO:0000256" key="4">
    <source>
        <dbReference type="PROSITE-ProRule" id="PRU00221"/>
    </source>
</evidence>
<feature type="compositionally biased region" description="Basic and acidic residues" evidence="5">
    <location>
        <begin position="103"/>
        <end position="112"/>
    </location>
</feature>
<dbReference type="PANTHER" id="PTHR14091:SF0">
    <property type="entry name" value="PERIODIC TRYPTOPHAN PROTEIN 1 HOMOLOG"/>
    <property type="match status" value="1"/>
</dbReference>
<accession>A0A6V0BJJ0</accession>
<dbReference type="PROSITE" id="PS00678">
    <property type="entry name" value="WD_REPEATS_1"/>
    <property type="match status" value="1"/>
</dbReference>
<feature type="compositionally biased region" description="Acidic residues" evidence="5">
    <location>
        <begin position="166"/>
        <end position="176"/>
    </location>
</feature>
<evidence type="ECO:0000256" key="3">
    <source>
        <dbReference type="ARBA" id="ARBA00022737"/>
    </source>
</evidence>
<evidence type="ECO:0000313" key="7">
    <source>
        <dbReference type="EMBL" id="CAE0724707.1"/>
    </source>
</evidence>
<name>A0A6V0BJJ0_9STRA</name>
<gene>
    <name evidence="6" type="ORF">PAUS00366_LOCUS17460</name>
    <name evidence="7" type="ORF">PAUS00366_LOCUS17464</name>
    <name evidence="8" type="ORF">PAUS00366_LOCUS17465</name>
</gene>
<dbReference type="PRINTS" id="PR00320">
    <property type="entry name" value="GPROTEINBRPT"/>
</dbReference>
<feature type="compositionally biased region" description="Basic and acidic residues" evidence="5">
    <location>
        <begin position="34"/>
        <end position="49"/>
    </location>
</feature>
<feature type="region of interest" description="Disordered" evidence="5">
    <location>
        <begin position="547"/>
        <end position="596"/>
    </location>
</feature>
<dbReference type="InterPro" id="IPR001680">
    <property type="entry name" value="WD40_rpt"/>
</dbReference>
<dbReference type="InterPro" id="IPR036322">
    <property type="entry name" value="WD40_repeat_dom_sf"/>
</dbReference>
<dbReference type="InterPro" id="IPR019775">
    <property type="entry name" value="WD40_repeat_CS"/>
</dbReference>
<organism evidence="6">
    <name type="scientific">Pseudo-nitzschia australis</name>
    <dbReference type="NCBI Taxonomy" id="44445"/>
    <lineage>
        <taxon>Eukaryota</taxon>
        <taxon>Sar</taxon>
        <taxon>Stramenopiles</taxon>
        <taxon>Ochrophyta</taxon>
        <taxon>Bacillariophyta</taxon>
        <taxon>Bacillariophyceae</taxon>
        <taxon>Bacillariophycidae</taxon>
        <taxon>Bacillariales</taxon>
        <taxon>Bacillariaceae</taxon>
        <taxon>Pseudo-nitzschia</taxon>
    </lineage>
</organism>
<evidence type="ECO:0000256" key="2">
    <source>
        <dbReference type="ARBA" id="ARBA00022574"/>
    </source>
</evidence>
<proteinExistence type="predicted"/>
<dbReference type="EMBL" id="HBIX01025434">
    <property type="protein sequence ID" value="CAE0724707.1"/>
    <property type="molecule type" value="Transcribed_RNA"/>
</dbReference>
<feature type="repeat" description="WD" evidence="4">
    <location>
        <begin position="441"/>
        <end position="483"/>
    </location>
</feature>
<feature type="repeat" description="WD" evidence="4">
    <location>
        <begin position="305"/>
        <end position="347"/>
    </location>
</feature>
<feature type="compositionally biased region" description="Acidic residues" evidence="5">
    <location>
        <begin position="113"/>
        <end position="134"/>
    </location>
</feature>
<evidence type="ECO:0000256" key="1">
    <source>
        <dbReference type="ARBA" id="ARBA00022553"/>
    </source>
</evidence>
<feature type="compositionally biased region" description="Basic residues" evidence="5">
    <location>
        <begin position="583"/>
        <end position="596"/>
    </location>
</feature>